<dbReference type="GO" id="GO:0005509">
    <property type="term" value="F:calcium ion binding"/>
    <property type="evidence" value="ECO:0007669"/>
    <property type="project" value="InterPro"/>
</dbReference>
<dbReference type="PANTHER" id="PTHR31323:SF1">
    <property type="entry name" value="MECHANOSENSITIVE ION CHANNEL PROTEIN"/>
    <property type="match status" value="1"/>
</dbReference>
<feature type="compositionally biased region" description="Low complexity" evidence="1">
    <location>
        <begin position="108"/>
        <end position="117"/>
    </location>
</feature>
<dbReference type="GO" id="GO:0016020">
    <property type="term" value="C:membrane"/>
    <property type="evidence" value="ECO:0007669"/>
    <property type="project" value="InterPro"/>
</dbReference>
<feature type="transmembrane region" description="Helical" evidence="2">
    <location>
        <begin position="451"/>
        <end position="472"/>
    </location>
</feature>
<feature type="transmembrane region" description="Helical" evidence="2">
    <location>
        <begin position="942"/>
        <end position="959"/>
    </location>
</feature>
<feature type="compositionally biased region" description="Polar residues" evidence="1">
    <location>
        <begin position="686"/>
        <end position="695"/>
    </location>
</feature>
<feature type="transmembrane region" description="Helical" evidence="2">
    <location>
        <begin position="417"/>
        <end position="439"/>
    </location>
</feature>
<name>A0A1D2A340_AUXPR</name>
<sequence>DLFMITLEGMSHAIQRVGRTENLRYLPAAFSRAFSVPGMSIGAVRCMHMDCALDTERFRELAEAVVRGRSRSPPRGPNLITAQLQDGRASTTAASVHKTAGCRGRMGSSPPHSRPPSAADSVGDERASLIPRRHLMSYVSEPPSSLFAMAKLAEEEKALEQEALLKAMHVPEGPLPHLGPRATSLHPGGEAPVPPGPHLRSNLVWFQAREASHFQERVLEHPVAGDLAVAEAAETAALRGVPRPGSRSPGAPQHKPPPKLPAMMPENGAPGHAAGRSAGGVKADPGPLSPRGRGEKSGGPNGAGDDEEVDPLENDLDWTTGKRPAQKFYKRRWFWLYVIPLSISASLVILGACYVHFASSTLLGDVQLWRLLFFLAGLPIIWYFGDFVTWAAVWGVEKSLFTWKNALYFAYAVRRPLSNVLRAALGLAWWAGMMTIGAGAQPSNLNTAYTIILRVWACITLMMTANLLKTLIAKLLSSKFVRESHLAKMQQSIKKEHLLHLLLQPRQSYIDAAKEYEVEGPDTWDGEAEADKARDPGGRRTQSAFSLSPGAWSGKKGGLARRVTKLFARKDKPAPGPGDDAQPPRDLENPPPPRPAPRAQAKTESPGAEAAWGKGGTPDSTPRASPSQTASQASQPSTPRLGGAQPARARPGDAATSGAPAAPRGCQLGTEPTLRVRLGPGPQALRRQSSRSQHSAGAGTPQKGRRPPPGGAGGARPSPVKSAHGGARGGVAAPVTRASQLLDEEDGDGAATPHRLSRRSAQRTSTAQARAAVTSAQDVKPKNVAGSSTSGVRPQQAMRLARMEKYIRRNALQVTFRDELNQAERREVVNSDQEAKKLAFYLFWNVKADYGRSHIVDADLAAFVPARDVRLAAELLDADGDGVITSQDVCAAILQVFRERQNLAASLTDTKSVVGKLETMVGVVLHIVMAFLYLVIFRVDVMNFYLTFSSMILAFSFIFNQSLRMIYENAVFLFVIHPYDIGDTLLLDKQACRVDAINLTYTTMTDPSNAQLWYPNEKLRAAPFINLSASGNRCETLAVAVDVDTPLGVAEDLRAAAAAVTRLQPKEVDGEPGVALAASPDPLKYVLEVSWTLSHNGVDAARGARLRNAVHAALFARLAELGVRSSAPPPRAPGNDAYGALRAAPVHEAAPAPSREATQAGAAQARAQAGLAAAVQAAEAQQRRGSPGGALERPV</sequence>
<dbReference type="InterPro" id="IPR006685">
    <property type="entry name" value="MscS_channel_2nd"/>
</dbReference>
<dbReference type="InterPro" id="IPR002048">
    <property type="entry name" value="EF_hand_dom"/>
</dbReference>
<feature type="region of interest" description="Disordered" evidence="1">
    <location>
        <begin position="520"/>
        <end position="796"/>
    </location>
</feature>
<feature type="transmembrane region" description="Helical" evidence="2">
    <location>
        <begin position="369"/>
        <end position="396"/>
    </location>
</feature>
<evidence type="ECO:0000313" key="4">
    <source>
        <dbReference type="EMBL" id="JAT73622.1"/>
    </source>
</evidence>
<feature type="region of interest" description="Disordered" evidence="1">
    <location>
        <begin position="1147"/>
        <end position="1195"/>
    </location>
</feature>
<evidence type="ECO:0000256" key="1">
    <source>
        <dbReference type="SAM" id="MobiDB-lite"/>
    </source>
</evidence>
<feature type="region of interest" description="Disordered" evidence="1">
    <location>
        <begin position="239"/>
        <end position="318"/>
    </location>
</feature>
<accession>A0A1D2A340</accession>
<gene>
    <name evidence="4" type="ORF">g.37660</name>
</gene>
<proteinExistence type="predicted"/>
<dbReference type="GO" id="GO:0006874">
    <property type="term" value="P:intracellular calcium ion homeostasis"/>
    <property type="evidence" value="ECO:0007669"/>
    <property type="project" value="TreeGrafter"/>
</dbReference>
<feature type="region of interest" description="Disordered" evidence="1">
    <location>
        <begin position="86"/>
        <end position="124"/>
    </location>
</feature>
<feature type="compositionally biased region" description="Low complexity" evidence="1">
    <location>
        <begin position="762"/>
        <end position="777"/>
    </location>
</feature>
<reference evidence="4" key="1">
    <citation type="submission" date="2015-08" db="EMBL/GenBank/DDBJ databases">
        <authorList>
            <person name="Babu N.S."/>
            <person name="Beckwith C.J."/>
            <person name="Beseler K.G."/>
            <person name="Brison A."/>
            <person name="Carone J.V."/>
            <person name="Caskin T.P."/>
            <person name="Diamond M."/>
            <person name="Durham M.E."/>
            <person name="Foxe J.M."/>
            <person name="Go M."/>
            <person name="Henderson B.A."/>
            <person name="Jones I.B."/>
            <person name="McGettigan J.A."/>
            <person name="Micheletti S.J."/>
            <person name="Nasrallah M.E."/>
            <person name="Ortiz D."/>
            <person name="Piller C.R."/>
            <person name="Privatt S.R."/>
            <person name="Schneider S.L."/>
            <person name="Sharp S."/>
            <person name="Smith T.C."/>
            <person name="Stanton J.D."/>
            <person name="Ullery H.E."/>
            <person name="Wilson R.J."/>
            <person name="Serrano M.G."/>
            <person name="Buck G."/>
            <person name="Lee V."/>
            <person name="Wang Y."/>
            <person name="Carvalho R."/>
            <person name="Voegtly L."/>
            <person name="Shi R."/>
            <person name="Duckworth R."/>
            <person name="Johnson A."/>
            <person name="Loviza R."/>
            <person name="Walstead R."/>
            <person name="Shah Z."/>
            <person name="Kiflezghi M."/>
            <person name="Wade K."/>
            <person name="Ball S.L."/>
            <person name="Bradley K.W."/>
            <person name="Asai D.J."/>
            <person name="Bowman C.A."/>
            <person name="Russell D.A."/>
            <person name="Pope W.H."/>
            <person name="Jacobs-Sera D."/>
            <person name="Hendrix R.W."/>
            <person name="Hatfull G.F."/>
        </authorList>
    </citation>
    <scope>NUCLEOTIDE SEQUENCE</scope>
</reference>
<feature type="domain" description="EF-hand" evidence="3">
    <location>
        <begin position="864"/>
        <end position="899"/>
    </location>
</feature>
<dbReference type="AlphaFoldDB" id="A0A1D2A340"/>
<evidence type="ECO:0000256" key="2">
    <source>
        <dbReference type="SAM" id="Phobius"/>
    </source>
</evidence>
<dbReference type="InterPro" id="IPR010920">
    <property type="entry name" value="LSM_dom_sf"/>
</dbReference>
<dbReference type="PANTHER" id="PTHR31323">
    <property type="entry name" value="MECHANOSENSITIVE ION CHANNEL PROTEIN MSY2"/>
    <property type="match status" value="1"/>
</dbReference>
<organism evidence="4">
    <name type="scientific">Auxenochlorella protothecoides</name>
    <name type="common">Green microalga</name>
    <name type="synonym">Chlorella protothecoides</name>
    <dbReference type="NCBI Taxonomy" id="3075"/>
    <lineage>
        <taxon>Eukaryota</taxon>
        <taxon>Viridiplantae</taxon>
        <taxon>Chlorophyta</taxon>
        <taxon>core chlorophytes</taxon>
        <taxon>Trebouxiophyceae</taxon>
        <taxon>Chlorellales</taxon>
        <taxon>Chlorellaceae</taxon>
        <taxon>Auxenochlorella</taxon>
    </lineage>
</organism>
<dbReference type="Pfam" id="PF00924">
    <property type="entry name" value="MS_channel_2nd"/>
    <property type="match status" value="1"/>
</dbReference>
<keyword evidence="2" id="KW-0472">Membrane</keyword>
<keyword evidence="2" id="KW-0812">Transmembrane</keyword>
<protein>
    <recommendedName>
        <fullName evidence="3">EF-hand domain-containing protein</fullName>
    </recommendedName>
</protein>
<dbReference type="InterPro" id="IPR018247">
    <property type="entry name" value="EF_Hand_1_Ca_BS"/>
</dbReference>
<dbReference type="SUPFAM" id="SSF50182">
    <property type="entry name" value="Sm-like ribonucleoproteins"/>
    <property type="match status" value="1"/>
</dbReference>
<feature type="transmembrane region" description="Helical" evidence="2">
    <location>
        <begin position="333"/>
        <end position="357"/>
    </location>
</feature>
<feature type="compositionally biased region" description="Acidic residues" evidence="1">
    <location>
        <begin position="304"/>
        <end position="316"/>
    </location>
</feature>
<evidence type="ECO:0000259" key="3">
    <source>
        <dbReference type="PROSITE" id="PS50222"/>
    </source>
</evidence>
<dbReference type="GO" id="GO:0005262">
    <property type="term" value="F:calcium channel activity"/>
    <property type="evidence" value="ECO:0007669"/>
    <property type="project" value="TreeGrafter"/>
</dbReference>
<keyword evidence="2" id="KW-1133">Transmembrane helix</keyword>
<dbReference type="PROSITE" id="PS00018">
    <property type="entry name" value="EF_HAND_1"/>
    <property type="match status" value="1"/>
</dbReference>
<dbReference type="PROSITE" id="PS50222">
    <property type="entry name" value="EF_HAND_2"/>
    <property type="match status" value="1"/>
</dbReference>
<feature type="non-terminal residue" evidence="4">
    <location>
        <position position="1"/>
    </location>
</feature>
<feature type="compositionally biased region" description="Low complexity" evidence="1">
    <location>
        <begin position="1157"/>
        <end position="1185"/>
    </location>
</feature>
<dbReference type="EMBL" id="GDKF01005000">
    <property type="protein sequence ID" value="JAT73622.1"/>
    <property type="molecule type" value="Transcribed_RNA"/>
</dbReference>
<feature type="compositionally biased region" description="Low complexity" evidence="1">
    <location>
        <begin position="624"/>
        <end position="639"/>
    </location>
</feature>
<feature type="transmembrane region" description="Helical" evidence="2">
    <location>
        <begin position="917"/>
        <end position="936"/>
    </location>
</feature>
<feature type="compositionally biased region" description="Basic and acidic residues" evidence="1">
    <location>
        <begin position="529"/>
        <end position="538"/>
    </location>
</feature>